<organism evidence="7 11">
    <name type="scientific">Didymodactylos carnosus</name>
    <dbReference type="NCBI Taxonomy" id="1234261"/>
    <lineage>
        <taxon>Eukaryota</taxon>
        <taxon>Metazoa</taxon>
        <taxon>Spiralia</taxon>
        <taxon>Gnathifera</taxon>
        <taxon>Rotifera</taxon>
        <taxon>Eurotatoria</taxon>
        <taxon>Bdelloidea</taxon>
        <taxon>Philodinida</taxon>
        <taxon>Philodinidae</taxon>
        <taxon>Didymodactylos</taxon>
    </lineage>
</organism>
<feature type="transmembrane region" description="Helical" evidence="5">
    <location>
        <begin position="128"/>
        <end position="145"/>
    </location>
</feature>
<evidence type="ECO:0000256" key="2">
    <source>
        <dbReference type="ARBA" id="ARBA00022692"/>
    </source>
</evidence>
<dbReference type="EMBL" id="CAJOBC010000308">
    <property type="protein sequence ID" value="CAF3569316.1"/>
    <property type="molecule type" value="Genomic_DNA"/>
</dbReference>
<dbReference type="OrthoDB" id="10031526at2759"/>
<dbReference type="EMBL" id="CAJOBA010001103">
    <property type="protein sequence ID" value="CAF3576653.1"/>
    <property type="molecule type" value="Genomic_DNA"/>
</dbReference>
<dbReference type="PANTHER" id="PTHR46641">
    <property type="entry name" value="FMRFAMIDE RECEPTOR-RELATED"/>
    <property type="match status" value="1"/>
</dbReference>
<feature type="transmembrane region" description="Helical" evidence="5">
    <location>
        <begin position="311"/>
        <end position="330"/>
    </location>
</feature>
<comment type="caution">
    <text evidence="7">The sequence shown here is derived from an EMBL/GenBank/DDBJ whole genome shotgun (WGS) entry which is preliminary data.</text>
</comment>
<dbReference type="EMBL" id="CAJNOK010001103">
    <property type="protein sequence ID" value="CAF0793806.1"/>
    <property type="molecule type" value="Genomic_DNA"/>
</dbReference>
<feature type="transmembrane region" description="Helical" evidence="5">
    <location>
        <begin position="92"/>
        <end position="116"/>
    </location>
</feature>
<sequence>MNQMPAVTKTNLTLCGYNYFYTCWCSSVNSNLSSCTFLLRHVASNSSHICVWHIIRQLVECFDISVLQPSAAIIQSSTLSDHHNQAYFSSSLYIYCTIILFVIGLFGNGLSVLILLSKSLRKLSVYRNLAIICGLNIAYLTSIFVRHNNFYKHDIRKLSVRKCHLHSFLVAYLGHLCSWQLCSMSIERVHALLSLQAHRPTSWIRTTILFLIIAIPLFLFDGQLLFKYGLNSKINSICLSSSIRNDKNISINNSQDVSHHFQRAFQYPINLSSTIANSTYLYHTTSTQNVSFSNMQHHRGGCVLWNIYDGFIYALIPFIITTICSFIVVLKVCERRRLTVVAGGGRHMRQTHARFRISDNLSVVLIAVNILFLLMTSPFNFYLIINSFQPNAKCFQHPLLNEILRTIQNAYHALNFVFYCVVGKKFRNSFLHIYLKIYKRLLCRYTLPFTILTRCCDERRRSSSGVQITNLTNSDPKYRHVRLIRELQRTSIEHVQTVHIQMQTLK</sequence>
<protein>
    <recommendedName>
        <fullName evidence="6">G-protein coupled receptors family 1 profile domain-containing protein</fullName>
    </recommendedName>
</protein>
<evidence type="ECO:0000313" key="11">
    <source>
        <dbReference type="Proteomes" id="UP000663829"/>
    </source>
</evidence>
<dbReference type="GO" id="GO:0016020">
    <property type="term" value="C:membrane"/>
    <property type="evidence" value="ECO:0007669"/>
    <property type="project" value="UniProtKB-SubCell"/>
</dbReference>
<keyword evidence="2 5" id="KW-0812">Transmembrane</keyword>
<dbReference type="InterPro" id="IPR017452">
    <property type="entry name" value="GPCR_Rhodpsn_7TM"/>
</dbReference>
<keyword evidence="4 5" id="KW-0472">Membrane</keyword>
<dbReference type="Proteomes" id="UP000677228">
    <property type="component" value="Unassembled WGS sequence"/>
</dbReference>
<comment type="subcellular location">
    <subcellularLocation>
        <location evidence="1">Membrane</location>
    </subcellularLocation>
</comment>
<dbReference type="PRINTS" id="PR00237">
    <property type="entry name" value="GPCRRHODOPSN"/>
</dbReference>
<evidence type="ECO:0000256" key="3">
    <source>
        <dbReference type="ARBA" id="ARBA00022989"/>
    </source>
</evidence>
<evidence type="ECO:0000256" key="4">
    <source>
        <dbReference type="ARBA" id="ARBA00023136"/>
    </source>
</evidence>
<keyword evidence="3 5" id="KW-1133">Transmembrane helix</keyword>
<dbReference type="PROSITE" id="PS50262">
    <property type="entry name" value="G_PROTEIN_RECEP_F1_2"/>
    <property type="match status" value="1"/>
</dbReference>
<evidence type="ECO:0000313" key="10">
    <source>
        <dbReference type="EMBL" id="CAF3576653.1"/>
    </source>
</evidence>
<evidence type="ECO:0000313" key="9">
    <source>
        <dbReference type="EMBL" id="CAF3569316.1"/>
    </source>
</evidence>
<evidence type="ECO:0000313" key="8">
    <source>
        <dbReference type="EMBL" id="CAF0793806.1"/>
    </source>
</evidence>
<feature type="transmembrane region" description="Helical" evidence="5">
    <location>
        <begin position="203"/>
        <end position="220"/>
    </location>
</feature>
<evidence type="ECO:0000256" key="1">
    <source>
        <dbReference type="ARBA" id="ARBA00004370"/>
    </source>
</evidence>
<feature type="transmembrane region" description="Helical" evidence="5">
    <location>
        <begin position="363"/>
        <end position="385"/>
    </location>
</feature>
<name>A0A813RKR9_9BILA</name>
<evidence type="ECO:0000256" key="5">
    <source>
        <dbReference type="SAM" id="Phobius"/>
    </source>
</evidence>
<keyword evidence="11" id="KW-1185">Reference proteome</keyword>
<feature type="domain" description="G-protein coupled receptors family 1 profile" evidence="6">
    <location>
        <begin position="107"/>
        <end position="419"/>
    </location>
</feature>
<reference evidence="7" key="1">
    <citation type="submission" date="2021-02" db="EMBL/GenBank/DDBJ databases">
        <authorList>
            <person name="Nowell W R."/>
        </authorList>
    </citation>
    <scope>NUCLEOTIDE SEQUENCE</scope>
</reference>
<accession>A0A813RKR9</accession>
<dbReference type="Gene3D" id="1.20.1070.10">
    <property type="entry name" value="Rhodopsin 7-helix transmembrane proteins"/>
    <property type="match status" value="1"/>
</dbReference>
<evidence type="ECO:0000313" key="7">
    <source>
        <dbReference type="EMBL" id="CAF0785606.1"/>
    </source>
</evidence>
<dbReference type="InterPro" id="IPR052954">
    <property type="entry name" value="GPCR-Ligand_Int"/>
</dbReference>
<evidence type="ECO:0000259" key="6">
    <source>
        <dbReference type="PROSITE" id="PS50262"/>
    </source>
</evidence>
<dbReference type="SUPFAM" id="SSF81321">
    <property type="entry name" value="Family A G protein-coupled receptor-like"/>
    <property type="match status" value="1"/>
</dbReference>
<gene>
    <name evidence="7" type="ORF">GPM918_LOCUS2713</name>
    <name evidence="8" type="ORF">OVA965_LOCUS4278</name>
    <name evidence="9" type="ORF">SRO942_LOCUS2713</name>
    <name evidence="10" type="ORF">TMI583_LOCUS4276</name>
</gene>
<dbReference type="Proteomes" id="UP000663829">
    <property type="component" value="Unassembled WGS sequence"/>
</dbReference>
<dbReference type="AlphaFoldDB" id="A0A813RKR9"/>
<dbReference type="Proteomes" id="UP000682733">
    <property type="component" value="Unassembled WGS sequence"/>
</dbReference>
<dbReference type="EMBL" id="CAJNOQ010000308">
    <property type="protein sequence ID" value="CAF0785606.1"/>
    <property type="molecule type" value="Genomic_DNA"/>
</dbReference>
<proteinExistence type="predicted"/>
<dbReference type="InterPro" id="IPR000276">
    <property type="entry name" value="GPCR_Rhodpsn"/>
</dbReference>
<dbReference type="GO" id="GO:0004930">
    <property type="term" value="F:G protein-coupled receptor activity"/>
    <property type="evidence" value="ECO:0007669"/>
    <property type="project" value="InterPro"/>
</dbReference>
<dbReference type="Proteomes" id="UP000681722">
    <property type="component" value="Unassembled WGS sequence"/>
</dbReference>